<reference evidence="1" key="1">
    <citation type="submission" date="2022-04" db="EMBL/GenBank/DDBJ databases">
        <title>Chromosome-scale genome assembly of Holotrichia oblita Faldermann.</title>
        <authorList>
            <person name="Rongchong L."/>
        </authorList>
    </citation>
    <scope>NUCLEOTIDE SEQUENCE</scope>
    <source>
        <strain evidence="1">81SQS9</strain>
    </source>
</reference>
<evidence type="ECO:0000313" key="1">
    <source>
        <dbReference type="EMBL" id="KAI4468167.1"/>
    </source>
</evidence>
<organism evidence="1 2">
    <name type="scientific">Holotrichia oblita</name>
    <name type="common">Chafer beetle</name>
    <dbReference type="NCBI Taxonomy" id="644536"/>
    <lineage>
        <taxon>Eukaryota</taxon>
        <taxon>Metazoa</taxon>
        <taxon>Ecdysozoa</taxon>
        <taxon>Arthropoda</taxon>
        <taxon>Hexapoda</taxon>
        <taxon>Insecta</taxon>
        <taxon>Pterygota</taxon>
        <taxon>Neoptera</taxon>
        <taxon>Endopterygota</taxon>
        <taxon>Coleoptera</taxon>
        <taxon>Polyphaga</taxon>
        <taxon>Scarabaeiformia</taxon>
        <taxon>Scarabaeidae</taxon>
        <taxon>Melolonthinae</taxon>
        <taxon>Holotrichia</taxon>
    </lineage>
</organism>
<name>A0ACB9TN16_HOLOL</name>
<dbReference type="Proteomes" id="UP001056778">
    <property type="component" value="Chromosome 2"/>
</dbReference>
<evidence type="ECO:0000313" key="2">
    <source>
        <dbReference type="Proteomes" id="UP001056778"/>
    </source>
</evidence>
<protein>
    <submittedName>
        <fullName evidence="1">Madf domain transcription factor</fullName>
    </submittedName>
</protein>
<sequence length="601" mass="68607">MSDDPIFNIKFVELVEKYPCIYDYRRQDHSKRDVVEKAWSAIGSELKLSGSQCKEKWKNLRTAYARSMKKPPSGSGAKKIKDYYLKDVMQFITPFMKSKPQQGNLPTETEPSLNEDNDSESDAEKNIDDHSEQGITGSVRNSQERQTDITTGVKKFQEKNPSTQTQCSNNTTGPSEKRRKVSTTTLNEADKYFVEYIKSKTSGTYSAKEKPNPDLQFLTSLLPDLAKLTDNQKRQFKKRTLELLDELLCDGPSQNNTMVVPIPTPSPVYSSYSTLSNVSAHSNHSFSSREYGEQPTPVQTYIQSFSDGNAELLHLSHEQLKKRFICKDHFTKNHLLGRKLTQNAVPIPYVDVDLTVKIPEKTFGMAKAIEFEEQFAPQPSCSHHQELHILTPKKRKVVCIEESTSELESIDRIITMRSAPKRRPINTDNKTAKGKIAAARSLKNLPSFPRALTTMQIYHRARTPWSAEEKKTALGMYYKGPAMYKFLRQKGVVLPSPSTIINWIKKYDWKPGLNKKLLKGLAIKTDTMSAKHRECVLMFDEMAIKRALEYSNRKDVVEGFEDLGELGRKPVVAKQVLVFLVRGIYSNWKIPISFYFSEKRN</sequence>
<proteinExistence type="predicted"/>
<accession>A0ACB9TN16</accession>
<comment type="caution">
    <text evidence="1">The sequence shown here is derived from an EMBL/GenBank/DDBJ whole genome shotgun (WGS) entry which is preliminary data.</text>
</comment>
<gene>
    <name evidence="1" type="ORF">MML48_2g00012346</name>
</gene>
<dbReference type="EMBL" id="CM043016">
    <property type="protein sequence ID" value="KAI4468167.1"/>
    <property type="molecule type" value="Genomic_DNA"/>
</dbReference>
<keyword evidence="2" id="KW-1185">Reference proteome</keyword>